<accession>A0A3S0P709</accession>
<gene>
    <name evidence="1" type="ORF">EHV08_00800</name>
</gene>
<protein>
    <recommendedName>
        <fullName evidence="3">Virulence protein</fullName>
    </recommendedName>
</protein>
<dbReference type="Proteomes" id="UP000278983">
    <property type="component" value="Unassembled WGS sequence"/>
</dbReference>
<dbReference type="OrthoDB" id="1038856at2"/>
<name>A0A3S0P709_9BACT</name>
<dbReference type="PANTHER" id="PTHR35810">
    <property type="entry name" value="CYTOPLASMIC PROTEIN-RELATED"/>
    <property type="match status" value="1"/>
</dbReference>
<proteinExistence type="predicted"/>
<dbReference type="EMBL" id="RYYU01000001">
    <property type="protein sequence ID" value="RUL58450.1"/>
    <property type="molecule type" value="Genomic_DNA"/>
</dbReference>
<dbReference type="PANTHER" id="PTHR35810:SF1">
    <property type="entry name" value="CYTOPLASMIC PROTEIN"/>
    <property type="match status" value="1"/>
</dbReference>
<organism evidence="1 2">
    <name type="scientific">Prevotella koreensis</name>
    <dbReference type="NCBI Taxonomy" id="2490854"/>
    <lineage>
        <taxon>Bacteria</taxon>
        <taxon>Pseudomonadati</taxon>
        <taxon>Bacteroidota</taxon>
        <taxon>Bacteroidia</taxon>
        <taxon>Bacteroidales</taxon>
        <taxon>Prevotellaceae</taxon>
        <taxon>Prevotella</taxon>
    </lineage>
</organism>
<reference evidence="1 2" key="1">
    <citation type="submission" date="2018-12" db="EMBL/GenBank/DDBJ databases">
        <title>Genome sequencing of Prevotella sp. KCOM 3155 (= JS262).</title>
        <authorList>
            <person name="Kook J.-K."/>
            <person name="Park S.-N."/>
            <person name="Lim Y.K."/>
        </authorList>
    </citation>
    <scope>NUCLEOTIDE SEQUENCE [LARGE SCALE GENOMIC DNA]</scope>
    <source>
        <strain evidence="1 2">KCOM 3155</strain>
    </source>
</reference>
<dbReference type="AlphaFoldDB" id="A0A3S0P709"/>
<comment type="caution">
    <text evidence="1">The sequence shown here is derived from an EMBL/GenBank/DDBJ whole genome shotgun (WGS) entry which is preliminary data.</text>
</comment>
<evidence type="ECO:0000313" key="1">
    <source>
        <dbReference type="EMBL" id="RUL58450.1"/>
    </source>
</evidence>
<evidence type="ECO:0008006" key="3">
    <source>
        <dbReference type="Google" id="ProtNLM"/>
    </source>
</evidence>
<keyword evidence="2" id="KW-1185">Reference proteome</keyword>
<sequence>MTMKGKDTNNNARQIITMDEHGNVTIPNGEIWMGEYEIANLFGVFGHSVRTQVKEIYKVGLLHPCTAERNIRVAEGRWLDAYSLEMVIALAFRIRSQRAKRLREHVIAMLNERHERFVMLLPARAGSPC</sequence>
<evidence type="ECO:0000313" key="2">
    <source>
        <dbReference type="Proteomes" id="UP000278983"/>
    </source>
</evidence>